<proteinExistence type="inferred from homology"/>
<name>A0A5M8Q4N8_9BACT</name>
<dbReference type="Proteomes" id="UP001570846">
    <property type="component" value="Unassembled WGS sequence"/>
</dbReference>
<evidence type="ECO:0000259" key="5">
    <source>
        <dbReference type="Pfam" id="PF07992"/>
    </source>
</evidence>
<dbReference type="EMBL" id="VKKZ01000025">
    <property type="protein sequence ID" value="KAA6430809.1"/>
    <property type="molecule type" value="Genomic_DNA"/>
</dbReference>
<evidence type="ECO:0000313" key="8">
    <source>
        <dbReference type="Proteomes" id="UP000323866"/>
    </source>
</evidence>
<reference evidence="7 9" key="3">
    <citation type="submission" date="2024-08" db="EMBL/GenBank/DDBJ databases">
        <authorList>
            <person name="Wei W."/>
        </authorList>
    </citation>
    <scope>NUCLEOTIDE SEQUENCE [LARGE SCALE GENOMIC DNA]</scope>
    <source>
        <strain evidence="7 9">XU2</strain>
    </source>
</reference>
<dbReference type="SUPFAM" id="SSF51905">
    <property type="entry name" value="FAD/NAD(P)-binding domain"/>
    <property type="match status" value="1"/>
</dbReference>
<protein>
    <submittedName>
        <fullName evidence="6">NAD(P)/FAD-dependent oxidoreductase</fullName>
    </submittedName>
</protein>
<keyword evidence="3" id="KW-0285">Flavoprotein</keyword>
<dbReference type="EMBL" id="JBGOGF010000011">
    <property type="protein sequence ID" value="MFA1773274.1"/>
    <property type="molecule type" value="Genomic_DNA"/>
</dbReference>
<feature type="domain" description="FAD/NAD(P)-binding" evidence="5">
    <location>
        <begin position="3"/>
        <end position="291"/>
    </location>
</feature>
<organism evidence="6 8">
    <name type="scientific">Rufibacter glacialis</name>
    <dbReference type="NCBI Taxonomy" id="1259555"/>
    <lineage>
        <taxon>Bacteria</taxon>
        <taxon>Pseudomonadati</taxon>
        <taxon>Bacteroidota</taxon>
        <taxon>Cytophagia</taxon>
        <taxon>Cytophagales</taxon>
        <taxon>Hymenobacteraceae</taxon>
        <taxon>Rufibacter</taxon>
    </lineage>
</organism>
<dbReference type="RefSeq" id="WP_149100466.1">
    <property type="nucleotide sequence ID" value="NZ_BMMG01000008.1"/>
</dbReference>
<reference evidence="6 8" key="1">
    <citation type="submission" date="2019-07" db="EMBL/GenBank/DDBJ databases">
        <authorList>
            <person name="Qu J.-H."/>
        </authorList>
    </citation>
    <scope>NUCLEOTIDE SEQUENCE [LARGE SCALE GENOMIC DNA]</scope>
    <source>
        <strain evidence="6 8">MDT1-10-3</strain>
    </source>
</reference>
<evidence type="ECO:0000256" key="3">
    <source>
        <dbReference type="ARBA" id="ARBA00022630"/>
    </source>
</evidence>
<dbReference type="InterPro" id="IPR050260">
    <property type="entry name" value="FAD-bd_OxRdtase"/>
</dbReference>
<dbReference type="GO" id="GO:0016491">
    <property type="term" value="F:oxidoreductase activity"/>
    <property type="evidence" value="ECO:0007669"/>
    <property type="project" value="InterPro"/>
</dbReference>
<dbReference type="PRINTS" id="PR00368">
    <property type="entry name" value="FADPNR"/>
</dbReference>
<dbReference type="PRINTS" id="PR00411">
    <property type="entry name" value="PNDRDTASEI"/>
</dbReference>
<evidence type="ECO:0000256" key="2">
    <source>
        <dbReference type="ARBA" id="ARBA00006442"/>
    </source>
</evidence>
<evidence type="ECO:0000313" key="6">
    <source>
        <dbReference type="EMBL" id="KAA6430809.1"/>
    </source>
</evidence>
<comment type="caution">
    <text evidence="6">The sequence shown here is derived from an EMBL/GenBank/DDBJ whole genome shotgun (WGS) entry which is preliminary data.</text>
</comment>
<gene>
    <name evidence="7" type="ORF">ACD591_18375</name>
    <name evidence="6" type="ORF">FOE74_20295</name>
</gene>
<dbReference type="Pfam" id="PF07992">
    <property type="entry name" value="Pyr_redox_2"/>
    <property type="match status" value="1"/>
</dbReference>
<dbReference type="Gene3D" id="3.50.50.60">
    <property type="entry name" value="FAD/NAD(P)-binding domain"/>
    <property type="match status" value="2"/>
</dbReference>
<dbReference type="Proteomes" id="UP000323866">
    <property type="component" value="Unassembled WGS sequence"/>
</dbReference>
<dbReference type="PANTHER" id="PTHR43429:SF3">
    <property type="entry name" value="NITRITE REDUCTASE [NAD(P)H]"/>
    <property type="match status" value="1"/>
</dbReference>
<comment type="similarity">
    <text evidence="2">Belongs to the FAD-dependent oxidoreductase family.</text>
</comment>
<sequence>MSHTVIIGNGITGITAAITLRRQSPQEHITIISSETPYPIARTALMYVYMGQLLPQHLDLYENWFWHENKLNLLQAEVVGITPEDKHLSLDNGTTLLYDQLLLATGSTYHRFYLPGLEAKGVQGLYSWQDLGLMEENTKGIQEAVVAGGGLIGVEMAEMLRTRGINVTMLVRDAHYWGNNLPPEEASIIARHLQEQGVTLLLETEMTEVLADDQGHVRAVLTSRGEEVPCQFVGMAIGVRPRVALAQEAGLETKLGILVNDYLETDLPYIYAAGDCAQFRDPSPGQPAVEQLWYTGRMQGETVGMTLSGKRTKYARGIWFNSAKFFEVEYQSYGQVPARHPAGIASLFWQHPSKHQSIRLYFRRHDQAVTGFNLLNTRFRQAVCEKWIKEEATLQEVLPQLGQAAFDAEFHRLPLKELLSVYNQYLQHHALS</sequence>
<reference evidence="6 8" key="2">
    <citation type="submission" date="2019-09" db="EMBL/GenBank/DDBJ databases">
        <title>A bacterium isolated from glacier soil.</title>
        <authorList>
            <person name="Liu Q."/>
        </authorList>
    </citation>
    <scope>NUCLEOTIDE SEQUENCE [LARGE SCALE GENOMIC DNA]</scope>
    <source>
        <strain evidence="6 8">MDT1-10-3</strain>
    </source>
</reference>
<evidence type="ECO:0000256" key="4">
    <source>
        <dbReference type="ARBA" id="ARBA00022827"/>
    </source>
</evidence>
<evidence type="ECO:0000313" key="9">
    <source>
        <dbReference type="Proteomes" id="UP001570846"/>
    </source>
</evidence>
<evidence type="ECO:0000313" key="7">
    <source>
        <dbReference type="EMBL" id="MFA1773274.1"/>
    </source>
</evidence>
<dbReference type="AlphaFoldDB" id="A0A5M8Q4N8"/>
<dbReference type="InterPro" id="IPR036188">
    <property type="entry name" value="FAD/NAD-bd_sf"/>
</dbReference>
<dbReference type="PANTHER" id="PTHR43429">
    <property type="entry name" value="PYRIDINE NUCLEOTIDE-DISULFIDE OXIDOREDUCTASE DOMAIN-CONTAINING"/>
    <property type="match status" value="1"/>
</dbReference>
<dbReference type="InterPro" id="IPR023753">
    <property type="entry name" value="FAD/NAD-binding_dom"/>
</dbReference>
<comment type="cofactor">
    <cofactor evidence="1">
        <name>FAD</name>
        <dbReference type="ChEBI" id="CHEBI:57692"/>
    </cofactor>
</comment>
<keyword evidence="4" id="KW-0274">FAD</keyword>
<accession>A0A5M8Q4N8</accession>
<evidence type="ECO:0000256" key="1">
    <source>
        <dbReference type="ARBA" id="ARBA00001974"/>
    </source>
</evidence>
<dbReference type="OrthoDB" id="9792592at2"/>
<keyword evidence="9" id="KW-1185">Reference proteome</keyword>